<dbReference type="InterPro" id="IPR036567">
    <property type="entry name" value="RHF-like"/>
</dbReference>
<dbReference type="InterPro" id="IPR050574">
    <property type="entry name" value="HPF/YfiA_ribosome-assoc"/>
</dbReference>
<dbReference type="PANTHER" id="PTHR33231">
    <property type="entry name" value="30S RIBOSOMAL PROTEIN"/>
    <property type="match status" value="1"/>
</dbReference>
<name>A0A173LV26_9MICO</name>
<dbReference type="Gene3D" id="3.30.160.100">
    <property type="entry name" value="Ribosome hibernation promotion factor-like"/>
    <property type="match status" value="1"/>
</dbReference>
<organism evidence="2 3">
    <name type="scientific">Aurantimicrobium minutum</name>
    <dbReference type="NCBI Taxonomy" id="708131"/>
    <lineage>
        <taxon>Bacteria</taxon>
        <taxon>Bacillati</taxon>
        <taxon>Actinomycetota</taxon>
        <taxon>Actinomycetes</taxon>
        <taxon>Micrococcales</taxon>
        <taxon>Microbacteriaceae</taxon>
        <taxon>Aurantimicrobium</taxon>
    </lineage>
</organism>
<dbReference type="AlphaFoldDB" id="A0A173LV26"/>
<dbReference type="EMBL" id="AP017457">
    <property type="protein sequence ID" value="BAU98678.1"/>
    <property type="molecule type" value="Genomic_DNA"/>
</dbReference>
<proteinExistence type="predicted"/>
<dbReference type="InterPro" id="IPR003489">
    <property type="entry name" value="RHF/RaiA"/>
</dbReference>
<evidence type="ECO:0000313" key="2">
    <source>
        <dbReference type="EMBL" id="BAU98678.1"/>
    </source>
</evidence>
<sequence length="148" mass="16358">MELNFIARHTEITDRFRNYVTEKVDKIEKLADRPLELDVTVSKHHGGKGLVGGDHVELTLVEAGPVVRAASDGEDKYAAFDLAMGRMMEQLRRARDKKKVHHNGHQKPLSIHEASADAFAQVDVVPATPEDIERIAKEVQATKPSAAA</sequence>
<reference evidence="2 3" key="1">
    <citation type="journal article" date="2016" name="Genome Announc.">
        <title>Complete Genome Sequence of Aurantimicrobium minutum Type Strain KNCT, a Planktonic Ultramicrobacterium Isolated from River Water.</title>
        <authorList>
            <person name="Nakai R."/>
            <person name="Fujisawa T."/>
            <person name="Nakamura Y."/>
            <person name="Nishide H."/>
            <person name="Uchiyama I."/>
            <person name="Baba T."/>
            <person name="Toyoda A."/>
            <person name="Fujiyama A."/>
            <person name="Naganuma T."/>
            <person name="Niki H."/>
        </authorList>
    </citation>
    <scope>NUCLEOTIDE SEQUENCE [LARGE SCALE GENOMIC DNA]</scope>
    <source>
        <strain evidence="2 3">KNC</strain>
    </source>
</reference>
<dbReference type="CDD" id="cd00552">
    <property type="entry name" value="RaiA"/>
    <property type="match status" value="1"/>
</dbReference>
<evidence type="ECO:0000256" key="1">
    <source>
        <dbReference type="ARBA" id="ARBA00022845"/>
    </source>
</evidence>
<dbReference type="PANTHER" id="PTHR33231:SF1">
    <property type="entry name" value="30S RIBOSOMAL PROTEIN"/>
    <property type="match status" value="1"/>
</dbReference>
<keyword evidence="1" id="KW-0810">Translation regulation</keyword>
<gene>
    <name evidence="2" type="ORF">AUMI_11360</name>
</gene>
<dbReference type="GO" id="GO:0045900">
    <property type="term" value="P:negative regulation of translational elongation"/>
    <property type="evidence" value="ECO:0007669"/>
    <property type="project" value="TreeGrafter"/>
</dbReference>
<dbReference type="KEGG" id="amin:AUMI_11360"/>
<evidence type="ECO:0000313" key="3">
    <source>
        <dbReference type="Proteomes" id="UP000243847"/>
    </source>
</evidence>
<dbReference type="Pfam" id="PF02482">
    <property type="entry name" value="Ribosomal_S30AE"/>
    <property type="match status" value="1"/>
</dbReference>
<dbReference type="SUPFAM" id="SSF69754">
    <property type="entry name" value="Ribosome binding protein Y (YfiA homologue)"/>
    <property type="match status" value="1"/>
</dbReference>
<accession>A0A173LV26</accession>
<dbReference type="NCBIfam" id="TIGR00741">
    <property type="entry name" value="yfiA"/>
    <property type="match status" value="1"/>
</dbReference>
<protein>
    <submittedName>
        <fullName evidence="2">Uncharacterized protein</fullName>
    </submittedName>
</protein>
<dbReference type="GO" id="GO:0043024">
    <property type="term" value="F:ribosomal small subunit binding"/>
    <property type="evidence" value="ECO:0007669"/>
    <property type="project" value="TreeGrafter"/>
</dbReference>
<dbReference type="Proteomes" id="UP000243847">
    <property type="component" value="Chromosome sequence1"/>
</dbReference>
<dbReference type="GO" id="GO:0022627">
    <property type="term" value="C:cytosolic small ribosomal subunit"/>
    <property type="evidence" value="ECO:0007669"/>
    <property type="project" value="TreeGrafter"/>
</dbReference>